<evidence type="ECO:0000256" key="2">
    <source>
        <dbReference type="ARBA" id="ARBA00007336"/>
    </source>
</evidence>
<keyword evidence="5" id="KW-0539">Nucleus</keyword>
<feature type="compositionally biased region" description="Low complexity" evidence="6">
    <location>
        <begin position="219"/>
        <end position="229"/>
    </location>
</feature>
<evidence type="ECO:0000256" key="4">
    <source>
        <dbReference type="ARBA" id="ARBA00023054"/>
    </source>
</evidence>
<keyword evidence="3" id="KW-0690">Ribosome biogenesis</keyword>
<accession>A0A9Q1N611</accession>
<reference evidence="8" key="1">
    <citation type="journal article" date="2023" name="Proc. Natl. Acad. Sci. U.S.A.">
        <title>Genomic and structural basis for evolution of tropane alkaloid biosynthesis.</title>
        <authorList>
            <person name="Wanga Y.-J."/>
            <person name="Taina T."/>
            <person name="Yua J.-Y."/>
            <person name="Lia J."/>
            <person name="Xua B."/>
            <person name="Chenc J."/>
            <person name="D'Auriad J.C."/>
            <person name="Huanga J.-P."/>
            <person name="Huanga S.-X."/>
        </authorList>
    </citation>
    <scope>NUCLEOTIDE SEQUENCE [LARGE SCALE GENOMIC DNA]</scope>
    <source>
        <strain evidence="8">cv. KIB-2019</strain>
    </source>
</reference>
<feature type="compositionally biased region" description="Acidic residues" evidence="6">
    <location>
        <begin position="34"/>
        <end position="50"/>
    </location>
</feature>
<evidence type="ECO:0008006" key="9">
    <source>
        <dbReference type="Google" id="ProtNLM"/>
    </source>
</evidence>
<dbReference type="InterPro" id="IPR008610">
    <property type="entry name" value="Ebp2"/>
</dbReference>
<keyword evidence="4" id="KW-0175">Coiled coil</keyword>
<dbReference type="PANTHER" id="PTHR13028:SF0">
    <property type="entry name" value="RRNA-PROCESSING PROTEIN EBP2-RELATED"/>
    <property type="match status" value="1"/>
</dbReference>
<sequence length="317" mass="36366">MGYKNGVKKGKINKEMGSASCMMVENELAMMNPENEDFDPETESESEEEAQQIVKLAEPSKTAVYNKEGLLERLNDISWPNNLDWTHRLNIDREEQEQVDVNDDLAREHSFYTQGLEGIRQAYLNFQSTDEPFLRPVDYYAEMVKTDTHMEKVKGRLLAEKRRIEESEERRKARDNKKLAKDVQAQKMKERTKQKKQEIESVKKWRKQRQQSGFNKESAGGLDLAFDGGDVNKPFQRSNKKRPGVSPGDRSGGKATFGGGKGGKGFDKKRKSREFRDSKFGFGGRKGLKKQNTAETTNDFGGRHKGERFAKNKRAKR</sequence>
<organism evidence="7 8">
    <name type="scientific">Anisodus acutangulus</name>
    <dbReference type="NCBI Taxonomy" id="402998"/>
    <lineage>
        <taxon>Eukaryota</taxon>
        <taxon>Viridiplantae</taxon>
        <taxon>Streptophyta</taxon>
        <taxon>Embryophyta</taxon>
        <taxon>Tracheophyta</taxon>
        <taxon>Spermatophyta</taxon>
        <taxon>Magnoliopsida</taxon>
        <taxon>eudicotyledons</taxon>
        <taxon>Gunneridae</taxon>
        <taxon>Pentapetalae</taxon>
        <taxon>asterids</taxon>
        <taxon>lamiids</taxon>
        <taxon>Solanales</taxon>
        <taxon>Solanaceae</taxon>
        <taxon>Solanoideae</taxon>
        <taxon>Hyoscyameae</taxon>
        <taxon>Anisodus</taxon>
    </lineage>
</organism>
<evidence type="ECO:0000313" key="7">
    <source>
        <dbReference type="EMBL" id="KAJ8574111.1"/>
    </source>
</evidence>
<dbReference type="PANTHER" id="PTHR13028">
    <property type="entry name" value="RRNA PROCESSING PROTEIN EBNA1-BINDING PROTEIN-RELATED"/>
    <property type="match status" value="1"/>
</dbReference>
<feature type="compositionally biased region" description="Basic and acidic residues" evidence="6">
    <location>
        <begin position="301"/>
        <end position="310"/>
    </location>
</feature>
<gene>
    <name evidence="7" type="ORF">K7X08_025916</name>
</gene>
<dbReference type="OrthoDB" id="443772at2759"/>
<dbReference type="GO" id="GO:0005730">
    <property type="term" value="C:nucleolus"/>
    <property type="evidence" value="ECO:0007669"/>
    <property type="project" value="UniProtKB-SubCell"/>
</dbReference>
<evidence type="ECO:0000256" key="3">
    <source>
        <dbReference type="ARBA" id="ARBA00022517"/>
    </source>
</evidence>
<comment type="similarity">
    <text evidence="2">Belongs to the EBP2 family.</text>
</comment>
<protein>
    <recommendedName>
        <fullName evidence="9">rRNA processing protein EBP2</fullName>
    </recommendedName>
</protein>
<dbReference type="AlphaFoldDB" id="A0A9Q1N611"/>
<dbReference type="GO" id="GO:0030687">
    <property type="term" value="C:preribosome, large subunit precursor"/>
    <property type="evidence" value="ECO:0007669"/>
    <property type="project" value="TreeGrafter"/>
</dbReference>
<feature type="region of interest" description="Disordered" evidence="6">
    <location>
        <begin position="32"/>
        <end position="51"/>
    </location>
</feature>
<evidence type="ECO:0000256" key="6">
    <source>
        <dbReference type="SAM" id="MobiDB-lite"/>
    </source>
</evidence>
<comment type="subcellular location">
    <subcellularLocation>
        <location evidence="1">Nucleus</location>
        <location evidence="1">Nucleolus</location>
    </subcellularLocation>
</comment>
<evidence type="ECO:0000256" key="1">
    <source>
        <dbReference type="ARBA" id="ARBA00004604"/>
    </source>
</evidence>
<keyword evidence="8" id="KW-1185">Reference proteome</keyword>
<dbReference type="GO" id="GO:0034399">
    <property type="term" value="C:nuclear periphery"/>
    <property type="evidence" value="ECO:0007669"/>
    <property type="project" value="TreeGrafter"/>
</dbReference>
<feature type="compositionally biased region" description="Basic and acidic residues" evidence="6">
    <location>
        <begin position="187"/>
        <end position="203"/>
    </location>
</feature>
<evidence type="ECO:0000256" key="5">
    <source>
        <dbReference type="ARBA" id="ARBA00023242"/>
    </source>
</evidence>
<evidence type="ECO:0000313" key="8">
    <source>
        <dbReference type="Proteomes" id="UP001152561"/>
    </source>
</evidence>
<name>A0A9Q1N611_9SOLA</name>
<comment type="caution">
    <text evidence="7">The sequence shown here is derived from an EMBL/GenBank/DDBJ whole genome shotgun (WGS) entry which is preliminary data.</text>
</comment>
<feature type="compositionally biased region" description="Basic and acidic residues" evidence="6">
    <location>
        <begin position="164"/>
        <end position="181"/>
    </location>
</feature>
<dbReference type="GO" id="GO:0006364">
    <property type="term" value="P:rRNA processing"/>
    <property type="evidence" value="ECO:0007669"/>
    <property type="project" value="TreeGrafter"/>
</dbReference>
<feature type="region of interest" description="Disordered" evidence="6">
    <location>
        <begin position="164"/>
        <end position="317"/>
    </location>
</feature>
<proteinExistence type="inferred from homology"/>
<dbReference type="Proteomes" id="UP001152561">
    <property type="component" value="Unassembled WGS sequence"/>
</dbReference>
<dbReference type="GO" id="GO:0042273">
    <property type="term" value="P:ribosomal large subunit biogenesis"/>
    <property type="evidence" value="ECO:0007669"/>
    <property type="project" value="TreeGrafter"/>
</dbReference>
<dbReference type="Pfam" id="PF05890">
    <property type="entry name" value="Ebp2"/>
    <property type="match status" value="1"/>
</dbReference>
<dbReference type="EMBL" id="JAJAGQ010000001">
    <property type="protein sequence ID" value="KAJ8574111.1"/>
    <property type="molecule type" value="Genomic_DNA"/>
</dbReference>